<name>A0AAN8IFK2_TRICO</name>
<dbReference type="Proteomes" id="UP001331761">
    <property type="component" value="Unassembled WGS sequence"/>
</dbReference>
<dbReference type="AlphaFoldDB" id="A0AAN8IFK2"/>
<accession>A0AAN8IFK2</accession>
<evidence type="ECO:0000313" key="2">
    <source>
        <dbReference type="EMBL" id="KAK5972734.1"/>
    </source>
</evidence>
<feature type="compositionally biased region" description="Low complexity" evidence="1">
    <location>
        <begin position="71"/>
        <end position="83"/>
    </location>
</feature>
<evidence type="ECO:0000256" key="1">
    <source>
        <dbReference type="SAM" id="MobiDB-lite"/>
    </source>
</evidence>
<organism evidence="2 3">
    <name type="scientific">Trichostrongylus colubriformis</name>
    <name type="common">Black scour worm</name>
    <dbReference type="NCBI Taxonomy" id="6319"/>
    <lineage>
        <taxon>Eukaryota</taxon>
        <taxon>Metazoa</taxon>
        <taxon>Ecdysozoa</taxon>
        <taxon>Nematoda</taxon>
        <taxon>Chromadorea</taxon>
        <taxon>Rhabditida</taxon>
        <taxon>Rhabditina</taxon>
        <taxon>Rhabditomorpha</taxon>
        <taxon>Strongyloidea</taxon>
        <taxon>Trichostrongylidae</taxon>
        <taxon>Trichostrongylus</taxon>
    </lineage>
</organism>
<reference evidence="2 3" key="1">
    <citation type="submission" date="2019-10" db="EMBL/GenBank/DDBJ databases">
        <title>Assembly and Annotation for the nematode Trichostrongylus colubriformis.</title>
        <authorList>
            <person name="Martin J."/>
        </authorList>
    </citation>
    <scope>NUCLEOTIDE SEQUENCE [LARGE SCALE GENOMIC DNA]</scope>
    <source>
        <strain evidence="2">G859</strain>
        <tissue evidence="2">Whole worm</tissue>
    </source>
</reference>
<protein>
    <recommendedName>
        <fullName evidence="4">DUF19 domain-containing protein</fullName>
    </recommendedName>
</protein>
<dbReference type="EMBL" id="WIXE01016352">
    <property type="protein sequence ID" value="KAK5972734.1"/>
    <property type="molecule type" value="Genomic_DNA"/>
</dbReference>
<feature type="compositionally biased region" description="Low complexity" evidence="1">
    <location>
        <begin position="91"/>
        <end position="118"/>
    </location>
</feature>
<evidence type="ECO:0008006" key="4">
    <source>
        <dbReference type="Google" id="ProtNLM"/>
    </source>
</evidence>
<sequence length="295" mass="32576">MFDDVRNFVHPLRFDPMASPFCRLVTSVTQDVHCTQKYNKDCSEAAVEMLQPIIDESEEITASLRCRHPADITPPTTEAPEAAANEDEEPASAPSARRISSDAVVTTSSSTTATPTTRRTIGPVIQITSIAPDHDSTTAIPIAPENAGRELKINMSDAVNSLYYIYDICSSNYSKSPYATVAAKICARQDEIAKQSDCYQNVLEKEKCAMRDAKTECEALEAFNANLDCAIVTMNDLCEVEAQNTVIEIQEGINDIIIERKCFEAKEKAVATIVKNEDPDEFHLDTKMPHCTEDQ</sequence>
<feature type="region of interest" description="Disordered" evidence="1">
    <location>
        <begin position="69"/>
        <end position="118"/>
    </location>
</feature>
<keyword evidence="3" id="KW-1185">Reference proteome</keyword>
<feature type="non-terminal residue" evidence="2">
    <location>
        <position position="295"/>
    </location>
</feature>
<proteinExistence type="predicted"/>
<evidence type="ECO:0000313" key="3">
    <source>
        <dbReference type="Proteomes" id="UP001331761"/>
    </source>
</evidence>
<gene>
    <name evidence="2" type="ORF">GCK32_016164</name>
</gene>
<comment type="caution">
    <text evidence="2">The sequence shown here is derived from an EMBL/GenBank/DDBJ whole genome shotgun (WGS) entry which is preliminary data.</text>
</comment>